<organism evidence="2 3">
    <name type="scientific">Intestinirhabdus alba</name>
    <dbReference type="NCBI Taxonomy" id="2899544"/>
    <lineage>
        <taxon>Bacteria</taxon>
        <taxon>Pseudomonadati</taxon>
        <taxon>Pseudomonadota</taxon>
        <taxon>Gammaproteobacteria</taxon>
        <taxon>Enterobacterales</taxon>
        <taxon>Enterobacteriaceae</taxon>
        <taxon>Intestinirhabdus</taxon>
    </lineage>
</organism>
<protein>
    <submittedName>
        <fullName evidence="2">Autotransporter outer membrane beta-barrel domain-containing protein</fullName>
    </submittedName>
</protein>
<dbReference type="Pfam" id="PF03797">
    <property type="entry name" value="Autotransporter"/>
    <property type="match status" value="1"/>
</dbReference>
<dbReference type="InterPro" id="IPR005546">
    <property type="entry name" value="Autotransporte_beta"/>
</dbReference>
<sequence length="341" mass="37473">PEPGPRPDPEPMPEPVHVVEPEVGAYIGNQAIASQMFRLRLRDRAGESLFTRPGAVDELASTLWLRTEGGQTRSRAAGEQLKVRTNSVVTQLGGDIVQYNNGEALLRIGVLAGYGDAHLTSRSVYTGYRAKGRVKGYSTGVYATWYASQDPEQDGMYVDGWLQHGWFDNAVSGQGYSTVNYKSKGFSASLETGYTMKLADFASTSWFMQPQAQLSWSGVHAGKVNDGRGSTISGSSRDYWQSRVGVRSWLRGSSPVNREQIFQPFVEVNWLHSPEAYGVEYRFAGGGRSYSSSTGKDTGEVKVGVEGKLLNNLSVWGNVAHRFDDHDYGHTSGMLGINYQF</sequence>
<dbReference type="InterPro" id="IPR050909">
    <property type="entry name" value="Bact_Autotransporter_VF"/>
</dbReference>
<dbReference type="Proteomes" id="UP000477739">
    <property type="component" value="Unassembled WGS sequence"/>
</dbReference>
<dbReference type="Gene3D" id="2.40.128.130">
    <property type="entry name" value="Autotransporter beta-domain"/>
    <property type="match status" value="1"/>
</dbReference>
<dbReference type="PANTHER" id="PTHR12338:SF5">
    <property type="entry name" value="ANTIGEN 43-RELATED"/>
    <property type="match status" value="1"/>
</dbReference>
<dbReference type="SUPFAM" id="SSF103515">
    <property type="entry name" value="Autotransporter"/>
    <property type="match status" value="1"/>
</dbReference>
<dbReference type="InterPro" id="IPR006315">
    <property type="entry name" value="OM_autotransptr_brl_dom"/>
</dbReference>
<dbReference type="AlphaFoldDB" id="A0A6L6IR31"/>
<evidence type="ECO:0000259" key="1">
    <source>
        <dbReference type="PROSITE" id="PS51208"/>
    </source>
</evidence>
<feature type="non-terminal residue" evidence="2">
    <location>
        <position position="1"/>
    </location>
</feature>
<accession>A0A6L6IR31</accession>
<dbReference type="InterPro" id="IPR036709">
    <property type="entry name" value="Autotransporte_beta_dom_sf"/>
</dbReference>
<evidence type="ECO:0000313" key="3">
    <source>
        <dbReference type="Proteomes" id="UP000477739"/>
    </source>
</evidence>
<dbReference type="EMBL" id="WMJZ01000117">
    <property type="protein sequence ID" value="MTH48969.1"/>
    <property type="molecule type" value="Genomic_DNA"/>
</dbReference>
<feature type="domain" description="Autotransporter" evidence="1">
    <location>
        <begin position="56"/>
        <end position="341"/>
    </location>
</feature>
<dbReference type="GO" id="GO:0019867">
    <property type="term" value="C:outer membrane"/>
    <property type="evidence" value="ECO:0007669"/>
    <property type="project" value="InterPro"/>
</dbReference>
<dbReference type="OrthoDB" id="6053567at2"/>
<evidence type="ECO:0000313" key="2">
    <source>
        <dbReference type="EMBL" id="MTH48969.1"/>
    </source>
</evidence>
<dbReference type="PROSITE" id="PS51208">
    <property type="entry name" value="AUTOTRANSPORTER"/>
    <property type="match status" value="1"/>
</dbReference>
<name>A0A6L6IR31_9ENTR</name>
<dbReference type="PANTHER" id="PTHR12338">
    <property type="entry name" value="AUTOTRANSPORTER"/>
    <property type="match status" value="1"/>
</dbReference>
<comment type="caution">
    <text evidence="2">The sequence shown here is derived from an EMBL/GenBank/DDBJ whole genome shotgun (WGS) entry which is preliminary data.</text>
</comment>
<proteinExistence type="predicted"/>
<dbReference type="RefSeq" id="WP_155110305.1">
    <property type="nucleotide sequence ID" value="NZ_WMJZ01000117.1"/>
</dbReference>
<gene>
    <name evidence="2" type="ORF">GJV78_22665</name>
</gene>
<keyword evidence="3" id="KW-1185">Reference proteome</keyword>
<dbReference type="NCBIfam" id="TIGR01414">
    <property type="entry name" value="autotrans_barl"/>
    <property type="match status" value="1"/>
</dbReference>
<reference evidence="2 3" key="1">
    <citation type="submission" date="2019-11" db="EMBL/GenBank/DDBJ databases">
        <title>Escherichia alba sp. nov. isolated from the gut of plastic-eating superworms Zophobas atratus.</title>
        <authorList>
            <person name="Yang Y."/>
        </authorList>
    </citation>
    <scope>NUCLEOTIDE SEQUENCE [LARGE SCALE GENOMIC DNA]</scope>
    <source>
        <strain evidence="3">BIT-B35</strain>
    </source>
</reference>
<dbReference type="SMART" id="SM00869">
    <property type="entry name" value="Autotransporter"/>
    <property type="match status" value="1"/>
</dbReference>